<evidence type="ECO:0000313" key="5">
    <source>
        <dbReference type="EMBL" id="AKJ27434.1"/>
    </source>
</evidence>
<sequence>MNAPHAAEAAAVQQAAEQHATPFDAAAAWSAVARAQALVEFDLQGTILAANENFLQSVGYPLDELLGRSHRLLCDDAFARSEAYQRFWQKLGRGEADTGEYPHLAKNGREVWLQATYSPVLDNAGRPCKVVMLATDVTVNKLLTAELRGKLDALERSVAIAEFNLAGNVIAANDRFLSLLGYGLREVVGQHHGMLCPSAYVTSRAYADLWSKLGRGESDTGRHAAKAKHGHEVWLQTTYSPVLGTDGKPTKVVLFATDVTAAVEQELRQRERFAALTAPLARLLASIGDIATVSRDAGAAVQGSLTEAEVGSRTLAQSIDAIAQIEKSSDEMGEIVRLIGDIASQTHLLAFTAALESVRAGQHAPGFTGVAEELRKLAERSSLAASQSSRLIIESVKRVAPCTEASKQATGAFRRIADDIETTSRSLAALDQAASGQQQLAEQVATLLRELGLAPAHAPAESARG</sequence>
<feature type="domain" description="PAS" evidence="3">
    <location>
        <begin position="164"/>
        <end position="190"/>
    </location>
</feature>
<dbReference type="STRING" id="413882.AAW51_0743"/>
<keyword evidence="1" id="KW-0807">Transducer</keyword>
<keyword evidence="6" id="KW-1185">Reference proteome</keyword>
<name>A0A0G3BDG8_9BURK</name>
<dbReference type="GO" id="GO:0007165">
    <property type="term" value="P:signal transduction"/>
    <property type="evidence" value="ECO:0007669"/>
    <property type="project" value="UniProtKB-KW"/>
</dbReference>
<dbReference type="InterPro" id="IPR000700">
    <property type="entry name" value="PAS-assoc_C"/>
</dbReference>
<proteinExistence type="predicted"/>
<dbReference type="Proteomes" id="UP000035352">
    <property type="component" value="Chromosome"/>
</dbReference>
<dbReference type="Gene3D" id="3.30.450.20">
    <property type="entry name" value="PAS domain"/>
    <property type="match status" value="2"/>
</dbReference>
<dbReference type="InterPro" id="IPR050903">
    <property type="entry name" value="Bact_Chemotaxis_MeTrfase"/>
</dbReference>
<dbReference type="InterPro" id="IPR001610">
    <property type="entry name" value="PAC"/>
</dbReference>
<dbReference type="OrthoDB" id="9806477at2"/>
<evidence type="ECO:0000313" key="6">
    <source>
        <dbReference type="Proteomes" id="UP000035352"/>
    </source>
</evidence>
<dbReference type="KEGG" id="pbh:AAW51_0743"/>
<dbReference type="PANTHER" id="PTHR24422:SF10">
    <property type="entry name" value="CHEMOTAXIS PROTEIN METHYLTRANSFERASE 2"/>
    <property type="match status" value="1"/>
</dbReference>
<dbReference type="SMART" id="SM00086">
    <property type="entry name" value="PAC"/>
    <property type="match status" value="2"/>
</dbReference>
<feature type="domain" description="PAC" evidence="4">
    <location>
        <begin position="97"/>
        <end position="149"/>
    </location>
</feature>
<dbReference type="CDD" id="cd00130">
    <property type="entry name" value="PAS"/>
    <property type="match status" value="2"/>
</dbReference>
<protein>
    <submittedName>
        <fullName evidence="5">Methyl-accepting chemotaxis protein</fullName>
    </submittedName>
</protein>
<dbReference type="Pfam" id="PF08448">
    <property type="entry name" value="PAS_4"/>
    <property type="match status" value="2"/>
</dbReference>
<evidence type="ECO:0000259" key="3">
    <source>
        <dbReference type="PROSITE" id="PS50112"/>
    </source>
</evidence>
<dbReference type="InterPro" id="IPR035965">
    <property type="entry name" value="PAS-like_dom_sf"/>
</dbReference>
<dbReference type="SMART" id="SM00283">
    <property type="entry name" value="MA"/>
    <property type="match status" value="1"/>
</dbReference>
<feature type="domain" description="PAC" evidence="4">
    <location>
        <begin position="218"/>
        <end position="271"/>
    </location>
</feature>
<reference evidence="5 6" key="1">
    <citation type="submission" date="2015-05" db="EMBL/GenBank/DDBJ databases">
        <authorList>
            <person name="Tang B."/>
            <person name="Yu Y."/>
        </authorList>
    </citation>
    <scope>NUCLEOTIDE SEQUENCE [LARGE SCALE GENOMIC DNA]</scope>
    <source>
        <strain evidence="5 6">DSM 7029</strain>
    </source>
</reference>
<evidence type="ECO:0000256" key="1">
    <source>
        <dbReference type="PROSITE-ProRule" id="PRU00284"/>
    </source>
</evidence>
<dbReference type="PROSITE" id="PS50113">
    <property type="entry name" value="PAC"/>
    <property type="match status" value="2"/>
</dbReference>
<gene>
    <name evidence="5" type="ORF">AAW51_0743</name>
</gene>
<dbReference type="NCBIfam" id="TIGR00229">
    <property type="entry name" value="sensory_box"/>
    <property type="match status" value="2"/>
</dbReference>
<accession>A0A0G3BDG8</accession>
<dbReference type="EMBL" id="CP011371">
    <property type="protein sequence ID" value="AKJ27434.1"/>
    <property type="molecule type" value="Genomic_DNA"/>
</dbReference>
<dbReference type="RefSeq" id="WP_083438052.1">
    <property type="nucleotide sequence ID" value="NZ_CP011371.1"/>
</dbReference>
<evidence type="ECO:0000259" key="2">
    <source>
        <dbReference type="PROSITE" id="PS50111"/>
    </source>
</evidence>
<dbReference type="Gene3D" id="1.10.287.950">
    <property type="entry name" value="Methyl-accepting chemotaxis protein"/>
    <property type="match status" value="1"/>
</dbReference>
<dbReference type="Pfam" id="PF00015">
    <property type="entry name" value="MCPsignal"/>
    <property type="match status" value="1"/>
</dbReference>
<feature type="domain" description="PAS" evidence="3">
    <location>
        <begin position="42"/>
        <end position="69"/>
    </location>
</feature>
<dbReference type="AlphaFoldDB" id="A0A0G3BDG8"/>
<dbReference type="InterPro" id="IPR000014">
    <property type="entry name" value="PAS"/>
</dbReference>
<dbReference type="InterPro" id="IPR004089">
    <property type="entry name" value="MCPsignal_dom"/>
</dbReference>
<dbReference type="InterPro" id="IPR013656">
    <property type="entry name" value="PAS_4"/>
</dbReference>
<dbReference type="SUPFAM" id="SSF55785">
    <property type="entry name" value="PYP-like sensor domain (PAS domain)"/>
    <property type="match status" value="2"/>
</dbReference>
<dbReference type="PROSITE" id="PS50112">
    <property type="entry name" value="PAS"/>
    <property type="match status" value="2"/>
</dbReference>
<dbReference type="PANTHER" id="PTHR24422">
    <property type="entry name" value="CHEMOTAXIS PROTEIN METHYLTRANSFERASE"/>
    <property type="match status" value="1"/>
</dbReference>
<organism evidence="5 6">
    <name type="scientific">Caldimonas brevitalea</name>
    <dbReference type="NCBI Taxonomy" id="413882"/>
    <lineage>
        <taxon>Bacteria</taxon>
        <taxon>Pseudomonadati</taxon>
        <taxon>Pseudomonadota</taxon>
        <taxon>Betaproteobacteria</taxon>
        <taxon>Burkholderiales</taxon>
        <taxon>Sphaerotilaceae</taxon>
        <taxon>Caldimonas</taxon>
    </lineage>
</organism>
<dbReference type="GO" id="GO:0016020">
    <property type="term" value="C:membrane"/>
    <property type="evidence" value="ECO:0007669"/>
    <property type="project" value="InterPro"/>
</dbReference>
<dbReference type="SUPFAM" id="SSF58104">
    <property type="entry name" value="Methyl-accepting chemotaxis protein (MCP) signaling domain"/>
    <property type="match status" value="1"/>
</dbReference>
<feature type="domain" description="Methyl-accepting transducer" evidence="2">
    <location>
        <begin position="268"/>
        <end position="450"/>
    </location>
</feature>
<evidence type="ECO:0000259" key="4">
    <source>
        <dbReference type="PROSITE" id="PS50113"/>
    </source>
</evidence>
<dbReference type="PROSITE" id="PS50111">
    <property type="entry name" value="CHEMOTAXIS_TRANSDUC_2"/>
    <property type="match status" value="1"/>
</dbReference>